<proteinExistence type="predicted"/>
<protein>
    <submittedName>
        <fullName evidence="1">Uncharacterized protein</fullName>
    </submittedName>
</protein>
<comment type="caution">
    <text evidence="1">The sequence shown here is derived from an EMBL/GenBank/DDBJ whole genome shotgun (WGS) entry which is preliminary data.</text>
</comment>
<gene>
    <name evidence="1" type="ORF">DSO57_1032190</name>
</gene>
<dbReference type="Proteomes" id="UP001165960">
    <property type="component" value="Unassembled WGS sequence"/>
</dbReference>
<sequence length="255" mass="28419">MNLYGILVCILFTSVSGYSVNGKASVVSLEGGLCSFPNDIFPIRAAIGRKWYSQATMCGACLQVNSSQETTLAYVTDKCIDCSDTDLSLNVEGFAKLKTSIDQQLSINWTIVPCPEKFMMIRWVEVGEYFTSFQILHHKEPIKRAEFKLPDGTWALLLRKEDNVFEAPKLEAKVISSFEIRVIGLSGELLFLTQLNPTKVGTVATQHQFGSTPSIIPLPKEDEVKPTISSNSFKISPFNIFPIFLLIAFLPQHDQ</sequence>
<organism evidence="1 2">
    <name type="scientific">Entomophthora muscae</name>
    <dbReference type="NCBI Taxonomy" id="34485"/>
    <lineage>
        <taxon>Eukaryota</taxon>
        <taxon>Fungi</taxon>
        <taxon>Fungi incertae sedis</taxon>
        <taxon>Zoopagomycota</taxon>
        <taxon>Entomophthoromycotina</taxon>
        <taxon>Entomophthoromycetes</taxon>
        <taxon>Entomophthorales</taxon>
        <taxon>Entomophthoraceae</taxon>
        <taxon>Entomophthora</taxon>
    </lineage>
</organism>
<reference evidence="1" key="1">
    <citation type="submission" date="2022-04" db="EMBL/GenBank/DDBJ databases">
        <title>Genome of the entomopathogenic fungus Entomophthora muscae.</title>
        <authorList>
            <person name="Elya C."/>
            <person name="Lovett B.R."/>
            <person name="Lee E."/>
            <person name="Macias A.M."/>
            <person name="Hajek A.E."/>
            <person name="De Bivort B.L."/>
            <person name="Kasson M.T."/>
            <person name="De Fine Licht H.H."/>
            <person name="Stajich J.E."/>
        </authorList>
    </citation>
    <scope>NUCLEOTIDE SEQUENCE</scope>
    <source>
        <strain evidence="1">Berkeley</strain>
    </source>
</reference>
<evidence type="ECO:0000313" key="1">
    <source>
        <dbReference type="EMBL" id="KAJ9056521.1"/>
    </source>
</evidence>
<name>A0ACC2S2C6_9FUNG</name>
<accession>A0ACC2S2C6</accession>
<keyword evidence="2" id="KW-1185">Reference proteome</keyword>
<evidence type="ECO:0000313" key="2">
    <source>
        <dbReference type="Proteomes" id="UP001165960"/>
    </source>
</evidence>
<dbReference type="EMBL" id="QTSX02005919">
    <property type="protein sequence ID" value="KAJ9056521.1"/>
    <property type="molecule type" value="Genomic_DNA"/>
</dbReference>